<accession>A0A914UKD5</accession>
<dbReference type="Pfam" id="PF01557">
    <property type="entry name" value="FAA_hydrolase"/>
    <property type="match status" value="1"/>
</dbReference>
<protein>
    <recommendedName>
        <fullName evidence="5">oxaloacetate tautomerase</fullName>
        <ecNumber evidence="5">5.3.2.2</ecNumber>
    </recommendedName>
    <alternativeName>
        <fullName evidence="3">Fumarylacetoacetate hydrolase domain-containing protein 1</fullName>
    </alternativeName>
</protein>
<reference evidence="8" key="1">
    <citation type="submission" date="2022-11" db="UniProtKB">
        <authorList>
            <consortium name="WormBaseParasite"/>
        </authorList>
    </citation>
    <scope>IDENTIFICATION</scope>
</reference>
<evidence type="ECO:0000256" key="1">
    <source>
        <dbReference type="ARBA" id="ARBA00010211"/>
    </source>
</evidence>
<dbReference type="AlphaFoldDB" id="A0A914UKD5"/>
<dbReference type="GO" id="GO:0050163">
    <property type="term" value="F:oxaloacetate tautomerase activity"/>
    <property type="evidence" value="ECO:0007669"/>
    <property type="project" value="UniProtKB-EC"/>
</dbReference>
<dbReference type="Proteomes" id="UP000887566">
    <property type="component" value="Unplaced"/>
</dbReference>
<dbReference type="InterPro" id="IPR011234">
    <property type="entry name" value="Fumarylacetoacetase-like_C"/>
</dbReference>
<dbReference type="GO" id="GO:0005739">
    <property type="term" value="C:mitochondrion"/>
    <property type="evidence" value="ECO:0007669"/>
    <property type="project" value="TreeGrafter"/>
</dbReference>
<dbReference type="PANTHER" id="PTHR11820:SF7">
    <property type="entry name" value="ACYLPYRUVASE FAHD1, MITOCHONDRIAL"/>
    <property type="match status" value="1"/>
</dbReference>
<keyword evidence="7" id="KW-1185">Reference proteome</keyword>
<sequence>MEAIRNFRSVGRKIVCVGRNYGAHAAELGNPVPKKPMLFMKATSSYITEGQAIQASEPLASLRPTP</sequence>
<dbReference type="EC" id="5.3.2.2" evidence="5"/>
<feature type="domain" description="Fumarylacetoacetase-like C-terminal" evidence="6">
    <location>
        <begin position="13"/>
        <end position="55"/>
    </location>
</feature>
<evidence type="ECO:0000256" key="4">
    <source>
        <dbReference type="ARBA" id="ARBA00044911"/>
    </source>
</evidence>
<comment type="similarity">
    <text evidence="1">Belongs to the FAH family.</text>
</comment>
<dbReference type="Gene3D" id="3.90.850.10">
    <property type="entry name" value="Fumarylacetoacetase-like, C-terminal domain"/>
    <property type="match status" value="1"/>
</dbReference>
<proteinExistence type="inferred from homology"/>
<dbReference type="GO" id="GO:0046872">
    <property type="term" value="F:metal ion binding"/>
    <property type="evidence" value="ECO:0007669"/>
    <property type="project" value="UniProtKB-KW"/>
</dbReference>
<evidence type="ECO:0000256" key="3">
    <source>
        <dbReference type="ARBA" id="ARBA00042340"/>
    </source>
</evidence>
<dbReference type="SUPFAM" id="SSF56529">
    <property type="entry name" value="FAH"/>
    <property type="match status" value="1"/>
</dbReference>
<evidence type="ECO:0000313" key="7">
    <source>
        <dbReference type="Proteomes" id="UP000887566"/>
    </source>
</evidence>
<evidence type="ECO:0000256" key="5">
    <source>
        <dbReference type="ARBA" id="ARBA00044973"/>
    </source>
</evidence>
<keyword evidence="2" id="KW-0479">Metal-binding</keyword>
<dbReference type="PANTHER" id="PTHR11820">
    <property type="entry name" value="ACYLPYRUVASE"/>
    <property type="match status" value="1"/>
</dbReference>
<name>A0A914UKD5_9BILA</name>
<evidence type="ECO:0000259" key="6">
    <source>
        <dbReference type="Pfam" id="PF01557"/>
    </source>
</evidence>
<evidence type="ECO:0000313" key="8">
    <source>
        <dbReference type="WBParaSite" id="PSAMB.scaffold104size79589.g1956.t1"/>
    </source>
</evidence>
<dbReference type="GO" id="GO:0018773">
    <property type="term" value="F:acetylpyruvate hydrolase activity"/>
    <property type="evidence" value="ECO:0007669"/>
    <property type="project" value="TreeGrafter"/>
</dbReference>
<dbReference type="WBParaSite" id="PSAMB.scaffold104size79589.g1956.t1">
    <property type="protein sequence ID" value="PSAMB.scaffold104size79589.g1956.t1"/>
    <property type="gene ID" value="PSAMB.scaffold104size79589.g1956"/>
</dbReference>
<organism evidence="7 8">
    <name type="scientific">Plectus sambesii</name>
    <dbReference type="NCBI Taxonomy" id="2011161"/>
    <lineage>
        <taxon>Eukaryota</taxon>
        <taxon>Metazoa</taxon>
        <taxon>Ecdysozoa</taxon>
        <taxon>Nematoda</taxon>
        <taxon>Chromadorea</taxon>
        <taxon>Plectida</taxon>
        <taxon>Plectina</taxon>
        <taxon>Plectoidea</taxon>
        <taxon>Plectidae</taxon>
        <taxon>Plectus</taxon>
    </lineage>
</organism>
<evidence type="ECO:0000256" key="2">
    <source>
        <dbReference type="ARBA" id="ARBA00022723"/>
    </source>
</evidence>
<dbReference type="InterPro" id="IPR036663">
    <property type="entry name" value="Fumarylacetoacetase_C_sf"/>
</dbReference>
<comment type="catalytic activity">
    <reaction evidence="4">
        <text>oxaloacetate = enol-oxaloacetate</text>
        <dbReference type="Rhea" id="RHEA:16021"/>
        <dbReference type="ChEBI" id="CHEBI:16452"/>
        <dbReference type="ChEBI" id="CHEBI:17479"/>
        <dbReference type="EC" id="5.3.2.2"/>
    </reaction>
    <physiologicalReaction direction="right-to-left" evidence="4">
        <dbReference type="Rhea" id="RHEA:16023"/>
    </physiologicalReaction>
</comment>